<dbReference type="EMBL" id="JBHUDJ010000002">
    <property type="protein sequence ID" value="MFD1586102.1"/>
    <property type="molecule type" value="Genomic_DNA"/>
</dbReference>
<dbReference type="RefSeq" id="WP_379813807.1">
    <property type="nucleotide sequence ID" value="NZ_JBHUDJ010000002.1"/>
</dbReference>
<organism evidence="1 2">
    <name type="scientific">Halorientalis brevis</name>
    <dbReference type="NCBI Taxonomy" id="1126241"/>
    <lineage>
        <taxon>Archaea</taxon>
        <taxon>Methanobacteriati</taxon>
        <taxon>Methanobacteriota</taxon>
        <taxon>Stenosarchaea group</taxon>
        <taxon>Halobacteria</taxon>
        <taxon>Halobacteriales</taxon>
        <taxon>Haloarculaceae</taxon>
        <taxon>Halorientalis</taxon>
    </lineage>
</organism>
<gene>
    <name evidence="1" type="ORF">ACFR9U_03845</name>
</gene>
<evidence type="ECO:0008006" key="3">
    <source>
        <dbReference type="Google" id="ProtNLM"/>
    </source>
</evidence>
<proteinExistence type="predicted"/>
<evidence type="ECO:0000313" key="1">
    <source>
        <dbReference type="EMBL" id="MFD1586102.1"/>
    </source>
</evidence>
<comment type="caution">
    <text evidence="1">The sequence shown here is derived from an EMBL/GenBank/DDBJ whole genome shotgun (WGS) entry which is preliminary data.</text>
</comment>
<sequence>MATSERTGSIPGLSVLAVNGMTFGGISNYEEIAQIIRQRQNELKTSGK</sequence>
<accession>A0ABD6C898</accession>
<dbReference type="Proteomes" id="UP001597119">
    <property type="component" value="Unassembled WGS sequence"/>
</dbReference>
<name>A0ABD6C898_9EURY</name>
<keyword evidence="2" id="KW-1185">Reference proteome</keyword>
<reference evidence="1 2" key="1">
    <citation type="journal article" date="2019" name="Int. J. Syst. Evol. Microbiol.">
        <title>The Global Catalogue of Microorganisms (GCM) 10K type strain sequencing project: providing services to taxonomists for standard genome sequencing and annotation.</title>
        <authorList>
            <consortium name="The Broad Institute Genomics Platform"/>
            <consortium name="The Broad Institute Genome Sequencing Center for Infectious Disease"/>
            <person name="Wu L."/>
            <person name="Ma J."/>
        </authorList>
    </citation>
    <scope>NUCLEOTIDE SEQUENCE [LARGE SCALE GENOMIC DNA]</scope>
    <source>
        <strain evidence="1 2">CGMCC 1.12125</strain>
    </source>
</reference>
<protein>
    <recommendedName>
        <fullName evidence="3">Thioredoxin-like fold domain-containing protein</fullName>
    </recommendedName>
</protein>
<dbReference type="AlphaFoldDB" id="A0ABD6C898"/>
<evidence type="ECO:0000313" key="2">
    <source>
        <dbReference type="Proteomes" id="UP001597119"/>
    </source>
</evidence>